<accession>A0A5N6W7Z3</accession>
<feature type="region of interest" description="Disordered" evidence="1">
    <location>
        <begin position="176"/>
        <end position="198"/>
    </location>
</feature>
<proteinExistence type="predicted"/>
<dbReference type="EMBL" id="ML738312">
    <property type="protein sequence ID" value="KAE8315530.1"/>
    <property type="molecule type" value="Genomic_DNA"/>
</dbReference>
<evidence type="ECO:0000256" key="1">
    <source>
        <dbReference type="SAM" id="MobiDB-lite"/>
    </source>
</evidence>
<dbReference type="Proteomes" id="UP000325433">
    <property type="component" value="Unassembled WGS sequence"/>
</dbReference>
<gene>
    <name evidence="2" type="ORF">BDV41DRAFT_193853</name>
</gene>
<feature type="region of interest" description="Disordered" evidence="1">
    <location>
        <begin position="215"/>
        <end position="239"/>
    </location>
</feature>
<dbReference type="AlphaFoldDB" id="A0A5N6W7Z3"/>
<protein>
    <submittedName>
        <fullName evidence="2">Uncharacterized protein</fullName>
    </submittedName>
</protein>
<feature type="compositionally biased region" description="Acidic residues" evidence="1">
    <location>
        <begin position="176"/>
        <end position="187"/>
    </location>
</feature>
<evidence type="ECO:0000313" key="2">
    <source>
        <dbReference type="EMBL" id="KAE8315530.1"/>
    </source>
</evidence>
<sequence>MCLCTYHHYPCGHIASFTFESCTDLTNLLRANIHPLSHRKVKKLDLLNEKRPRRCFKCERNLRDASSANSNQSSLTANSKYIPLDGNTADFPIIRNEMIIQSIGRSRYCSGWDADISGSDARPASLKTRVGKTYRLGRRRQHRGDNAHQHSAAVPHIVPGLGRRVKAMSKDVAATIEEDPGYEAEDDERGRSTVKSGRYSPLSLGRIYELPGSFPEPDESVYDTAPGATTPLSEAGSSDLSHENLLTAMEAGTMNASYEPFRRMSLQAHASHRSRKGRKSLCFDSQNGCRFALANLRLTEATRDDTASHPCL</sequence>
<reference evidence="3" key="1">
    <citation type="submission" date="2019-04" db="EMBL/GenBank/DDBJ databases">
        <title>Friends and foes A comparative genomics studyof 23 Aspergillus species from section Flavi.</title>
        <authorList>
            <consortium name="DOE Joint Genome Institute"/>
            <person name="Kjaerbolling I."/>
            <person name="Vesth T."/>
            <person name="Frisvad J.C."/>
            <person name="Nybo J.L."/>
            <person name="Theobald S."/>
            <person name="Kildgaard S."/>
            <person name="Isbrandt T."/>
            <person name="Kuo A."/>
            <person name="Sato A."/>
            <person name="Lyhne E.K."/>
            <person name="Kogle M.E."/>
            <person name="Wiebenga A."/>
            <person name="Kun R.S."/>
            <person name="Lubbers R.J."/>
            <person name="Makela M.R."/>
            <person name="Barry K."/>
            <person name="Chovatia M."/>
            <person name="Clum A."/>
            <person name="Daum C."/>
            <person name="Haridas S."/>
            <person name="He G."/>
            <person name="LaButti K."/>
            <person name="Lipzen A."/>
            <person name="Mondo S."/>
            <person name="Riley R."/>
            <person name="Salamov A."/>
            <person name="Simmons B.A."/>
            <person name="Magnuson J.K."/>
            <person name="Henrissat B."/>
            <person name="Mortensen U.H."/>
            <person name="Larsen T.O."/>
            <person name="Devries R.P."/>
            <person name="Grigoriev I.V."/>
            <person name="Machida M."/>
            <person name="Baker S.E."/>
            <person name="Andersen M.R."/>
        </authorList>
    </citation>
    <scope>NUCLEOTIDE SEQUENCE [LARGE SCALE GENOMIC DNA]</scope>
    <source>
        <strain evidence="3">CBS 130015</strain>
    </source>
</reference>
<organism evidence="2 3">
    <name type="scientific">Aspergillus transmontanensis</name>
    <dbReference type="NCBI Taxonomy" id="1034304"/>
    <lineage>
        <taxon>Eukaryota</taxon>
        <taxon>Fungi</taxon>
        <taxon>Dikarya</taxon>
        <taxon>Ascomycota</taxon>
        <taxon>Pezizomycotina</taxon>
        <taxon>Eurotiomycetes</taxon>
        <taxon>Eurotiomycetidae</taxon>
        <taxon>Eurotiales</taxon>
        <taxon>Aspergillaceae</taxon>
        <taxon>Aspergillus</taxon>
        <taxon>Aspergillus subgen. Circumdati</taxon>
    </lineage>
</organism>
<keyword evidence="3" id="KW-1185">Reference proteome</keyword>
<name>A0A5N6W7Z3_9EURO</name>
<evidence type="ECO:0000313" key="3">
    <source>
        <dbReference type="Proteomes" id="UP000325433"/>
    </source>
</evidence>
<feature type="compositionally biased region" description="Polar residues" evidence="1">
    <location>
        <begin position="230"/>
        <end position="239"/>
    </location>
</feature>